<dbReference type="SMART" id="SM00387">
    <property type="entry name" value="HATPase_c"/>
    <property type="match status" value="1"/>
</dbReference>
<feature type="domain" description="Histidine kinase" evidence="8">
    <location>
        <begin position="437"/>
        <end position="658"/>
    </location>
</feature>
<dbReference type="PROSITE" id="PS50110">
    <property type="entry name" value="RESPONSE_REGULATORY"/>
    <property type="match status" value="1"/>
</dbReference>
<dbReference type="SMART" id="SM00388">
    <property type="entry name" value="HisKA"/>
    <property type="match status" value="1"/>
</dbReference>
<dbReference type="Pfam" id="PF00512">
    <property type="entry name" value="HisKA"/>
    <property type="match status" value="1"/>
</dbReference>
<evidence type="ECO:0000259" key="8">
    <source>
        <dbReference type="PROSITE" id="PS50109"/>
    </source>
</evidence>
<dbReference type="Gene3D" id="2.60.120.260">
    <property type="entry name" value="Galactose-binding domain-like"/>
    <property type="match status" value="1"/>
</dbReference>
<dbReference type="InterPro" id="IPR008979">
    <property type="entry name" value="Galactose-bd-like_sf"/>
</dbReference>
<dbReference type="Gene3D" id="3.30.565.10">
    <property type="entry name" value="Histidine kinase-like ATPase, C-terminal domain"/>
    <property type="match status" value="1"/>
</dbReference>
<evidence type="ECO:0000259" key="9">
    <source>
        <dbReference type="PROSITE" id="PS50110"/>
    </source>
</evidence>
<dbReference type="InterPro" id="IPR036097">
    <property type="entry name" value="HisK_dim/P_sf"/>
</dbReference>
<dbReference type="InterPro" id="IPR003594">
    <property type="entry name" value="HATPase_dom"/>
</dbReference>
<dbReference type="CDD" id="cd17546">
    <property type="entry name" value="REC_hyHK_CKI1_RcsC-like"/>
    <property type="match status" value="1"/>
</dbReference>
<protein>
    <recommendedName>
        <fullName evidence="2">histidine kinase</fullName>
        <ecNumber evidence="2">2.7.13.3</ecNumber>
    </recommendedName>
</protein>
<dbReference type="PRINTS" id="PR00344">
    <property type="entry name" value="BCTRLSENSOR"/>
</dbReference>
<keyword evidence="6" id="KW-0472">Membrane</keyword>
<feature type="transmembrane region" description="Helical" evidence="6">
    <location>
        <begin position="392"/>
        <end position="415"/>
    </location>
</feature>
<comment type="caution">
    <text evidence="10">The sequence shown here is derived from an EMBL/GenBank/DDBJ whole genome shotgun (WGS) entry which is preliminary data.</text>
</comment>
<keyword evidence="7" id="KW-0732">Signal</keyword>
<dbReference type="EC" id="2.7.13.3" evidence="2"/>
<dbReference type="SUPFAM" id="SSF52172">
    <property type="entry name" value="CheY-like"/>
    <property type="match status" value="1"/>
</dbReference>
<dbReference type="PROSITE" id="PS50109">
    <property type="entry name" value="HIS_KIN"/>
    <property type="match status" value="1"/>
</dbReference>
<accession>A0A368JNW1</accession>
<proteinExistence type="predicted"/>
<dbReference type="PANTHER" id="PTHR45339:SF1">
    <property type="entry name" value="HYBRID SIGNAL TRANSDUCTION HISTIDINE KINASE J"/>
    <property type="match status" value="1"/>
</dbReference>
<dbReference type="CDD" id="cd16922">
    <property type="entry name" value="HATPase_EvgS-ArcB-TorS-like"/>
    <property type="match status" value="1"/>
</dbReference>
<gene>
    <name evidence="10" type="ORF">DUE52_13950</name>
</gene>
<dbReference type="InterPro" id="IPR011623">
    <property type="entry name" value="7TMR_DISM_rcpt_extracell_dom1"/>
</dbReference>
<feature type="transmembrane region" description="Helical" evidence="6">
    <location>
        <begin position="277"/>
        <end position="294"/>
    </location>
</feature>
<dbReference type="InterPro" id="IPR005467">
    <property type="entry name" value="His_kinase_dom"/>
</dbReference>
<dbReference type="SUPFAM" id="SSF49785">
    <property type="entry name" value="Galactose-binding domain-like"/>
    <property type="match status" value="1"/>
</dbReference>
<feature type="transmembrane region" description="Helical" evidence="6">
    <location>
        <begin position="211"/>
        <end position="234"/>
    </location>
</feature>
<evidence type="ECO:0000256" key="7">
    <source>
        <dbReference type="SAM" id="SignalP"/>
    </source>
</evidence>
<dbReference type="Gene3D" id="1.10.287.130">
    <property type="match status" value="1"/>
</dbReference>
<dbReference type="SUPFAM" id="SSF47384">
    <property type="entry name" value="Homodimeric domain of signal transducing histidine kinase"/>
    <property type="match status" value="1"/>
</dbReference>
<dbReference type="AlphaFoldDB" id="A0A368JNW1"/>
<feature type="domain" description="Response regulatory" evidence="9">
    <location>
        <begin position="682"/>
        <end position="796"/>
    </location>
</feature>
<dbReference type="InterPro" id="IPR004358">
    <property type="entry name" value="Sig_transdc_His_kin-like_C"/>
</dbReference>
<dbReference type="Pfam" id="PF02518">
    <property type="entry name" value="HATPase_c"/>
    <property type="match status" value="1"/>
</dbReference>
<reference evidence="10 11" key="1">
    <citation type="submission" date="2018-07" db="EMBL/GenBank/DDBJ databases">
        <title>Genome analysis of Larkinella rosea.</title>
        <authorList>
            <person name="Zhou Z."/>
            <person name="Wang G."/>
        </authorList>
    </citation>
    <scope>NUCLEOTIDE SEQUENCE [LARGE SCALE GENOMIC DNA]</scope>
    <source>
        <strain evidence="11">zzj9</strain>
    </source>
</reference>
<feature type="transmembrane region" description="Helical" evidence="6">
    <location>
        <begin position="306"/>
        <end position="329"/>
    </location>
</feature>
<dbReference type="PANTHER" id="PTHR45339">
    <property type="entry name" value="HYBRID SIGNAL TRANSDUCTION HISTIDINE KINASE J"/>
    <property type="match status" value="1"/>
</dbReference>
<dbReference type="InterPro" id="IPR001789">
    <property type="entry name" value="Sig_transdc_resp-reg_receiver"/>
</dbReference>
<name>A0A368JNW1_9BACT</name>
<evidence type="ECO:0000256" key="2">
    <source>
        <dbReference type="ARBA" id="ARBA00012438"/>
    </source>
</evidence>
<feature type="chain" id="PRO_5016794392" description="histidine kinase" evidence="7">
    <location>
        <begin position="35"/>
        <end position="800"/>
    </location>
</feature>
<keyword evidence="11" id="KW-1185">Reference proteome</keyword>
<organism evidence="10 11">
    <name type="scientific">Larkinella punicea</name>
    <dbReference type="NCBI Taxonomy" id="2315727"/>
    <lineage>
        <taxon>Bacteria</taxon>
        <taxon>Pseudomonadati</taxon>
        <taxon>Bacteroidota</taxon>
        <taxon>Cytophagia</taxon>
        <taxon>Cytophagales</taxon>
        <taxon>Spirosomataceae</taxon>
        <taxon>Larkinella</taxon>
    </lineage>
</organism>
<evidence type="ECO:0000256" key="1">
    <source>
        <dbReference type="ARBA" id="ARBA00000085"/>
    </source>
</evidence>
<dbReference type="Proteomes" id="UP000253383">
    <property type="component" value="Unassembled WGS sequence"/>
</dbReference>
<keyword evidence="6" id="KW-0812">Transmembrane</keyword>
<dbReference type="Pfam" id="PF00072">
    <property type="entry name" value="Response_reg"/>
    <property type="match status" value="1"/>
</dbReference>
<feature type="signal peptide" evidence="7">
    <location>
        <begin position="1"/>
        <end position="34"/>
    </location>
</feature>
<dbReference type="EMBL" id="QOWE01000010">
    <property type="protein sequence ID" value="RCR68985.1"/>
    <property type="molecule type" value="Genomic_DNA"/>
</dbReference>
<evidence type="ECO:0000256" key="6">
    <source>
        <dbReference type="SAM" id="Phobius"/>
    </source>
</evidence>
<dbReference type="InterPro" id="IPR003661">
    <property type="entry name" value="HisK_dim/P_dom"/>
</dbReference>
<dbReference type="RefSeq" id="WP_114406623.1">
    <property type="nucleotide sequence ID" value="NZ_QOWE01000010.1"/>
</dbReference>
<dbReference type="PROSITE" id="PS51257">
    <property type="entry name" value="PROKAR_LIPOPROTEIN"/>
    <property type="match status" value="1"/>
</dbReference>
<keyword evidence="6" id="KW-1133">Transmembrane helix</keyword>
<comment type="catalytic activity">
    <reaction evidence="1">
        <text>ATP + protein L-histidine = ADP + protein N-phospho-L-histidine.</text>
        <dbReference type="EC" id="2.7.13.3"/>
    </reaction>
</comment>
<dbReference type="GO" id="GO:0000155">
    <property type="term" value="F:phosphorelay sensor kinase activity"/>
    <property type="evidence" value="ECO:0007669"/>
    <property type="project" value="InterPro"/>
</dbReference>
<dbReference type="InterPro" id="IPR011006">
    <property type="entry name" value="CheY-like_superfamily"/>
</dbReference>
<feature type="transmembrane region" description="Helical" evidence="6">
    <location>
        <begin position="335"/>
        <end position="354"/>
    </location>
</feature>
<feature type="modified residue" description="4-aspartylphosphate" evidence="5">
    <location>
        <position position="731"/>
    </location>
</feature>
<evidence type="ECO:0000256" key="3">
    <source>
        <dbReference type="ARBA" id="ARBA00022553"/>
    </source>
</evidence>
<dbReference type="Pfam" id="PF07695">
    <property type="entry name" value="7TMR-DISM_7TM"/>
    <property type="match status" value="1"/>
</dbReference>
<feature type="transmembrane region" description="Helical" evidence="6">
    <location>
        <begin position="366"/>
        <end position="386"/>
    </location>
</feature>
<evidence type="ECO:0000256" key="4">
    <source>
        <dbReference type="ARBA" id="ARBA00023012"/>
    </source>
</evidence>
<dbReference type="Gene3D" id="3.40.50.2300">
    <property type="match status" value="1"/>
</dbReference>
<evidence type="ECO:0000313" key="11">
    <source>
        <dbReference type="Proteomes" id="UP000253383"/>
    </source>
</evidence>
<keyword evidence="3 5" id="KW-0597">Phosphoprotein</keyword>
<dbReference type="OrthoDB" id="9811889at2"/>
<dbReference type="SMART" id="SM00448">
    <property type="entry name" value="REC"/>
    <property type="match status" value="1"/>
</dbReference>
<dbReference type="FunFam" id="3.30.565.10:FF:000010">
    <property type="entry name" value="Sensor histidine kinase RcsC"/>
    <property type="match status" value="1"/>
</dbReference>
<evidence type="ECO:0000313" key="10">
    <source>
        <dbReference type="EMBL" id="RCR68985.1"/>
    </source>
</evidence>
<evidence type="ECO:0000256" key="5">
    <source>
        <dbReference type="PROSITE-ProRule" id="PRU00169"/>
    </source>
</evidence>
<dbReference type="CDD" id="cd00082">
    <property type="entry name" value="HisKA"/>
    <property type="match status" value="1"/>
</dbReference>
<keyword evidence="4" id="KW-0902">Two-component regulatory system</keyword>
<sequence length="800" mass="90065">MKSRFFSGKTSIPIFYYRCGLLFFLLLGCSLLHAQSTDFPPPAARQGVLDLRRVNLDQKIVSLNGTWKWYWHTLRNPGDPEIPFEYCPYPGIWNSQTWKGQPLPSYGYATYALTVVLPPQHPPLALKLPDAYTAYRLLLNGRELARSGTPGTSKETTTPYWSTQLKNIPEKADTLQLLLQIANFHHSKGGPYKAILLGRADTLTVKANRELALNFLLTGCLFMGGLFFLGLFLFGRHETSILYFSLFCLLYSYRIIGTDQYALHSIFHQIDWSVTLHLEYLTLFLSIAAFILYTRSLYPADVHKRFLTALAWICLAFAGITVLCPPIIFTQLVKPFLSLMPIYIAYAFYVYWVAAQRKRPGAEYSLMSTAVLLGVFVIIIFKYFQIAFPENLVLFIGYIGFFFLQSLVLSFRFAFTLKQAKEQAEDGLRAKSEFLSTMSHEIRTPLNAVIGMTHLLLQDKPRPDQKQHLDVMLFSAKNLLHIVNDILDFNRIEAGKTTLEEIPMDPATILHKVITSYQTAANEKSLTLSLTIDPTWKGRVIGDPTRLAQVISNLVHNAIKFTIQGQVRVSLSVVEQTGQDVTLMMAVEDTGIGIAPEKQELVFNRFTQADSSMSRSYGGTGLGLTICRRILELQNVVLHLQSEPGKGSRFYFTQQFRKMTDPPEMLSENQPLSTDKPLKDVCILLVEDNAMNVLLAKSVLERLGASVDVAGNGQEAVDKLDSAKHRLVLMDLQMPVMDGYEATRIIRERNETLPIIAVTASLAQEVGNRAQVAGLNEILVKPYNPTSLMRVILRHLNLPG</sequence>
<dbReference type="SUPFAM" id="SSF55874">
    <property type="entry name" value="ATPase domain of HSP90 chaperone/DNA topoisomerase II/histidine kinase"/>
    <property type="match status" value="1"/>
</dbReference>
<feature type="transmembrane region" description="Helical" evidence="6">
    <location>
        <begin position="241"/>
        <end position="257"/>
    </location>
</feature>
<dbReference type="InterPro" id="IPR036890">
    <property type="entry name" value="HATPase_C_sf"/>
</dbReference>